<dbReference type="InterPro" id="IPR034733">
    <property type="entry name" value="AcCoA_carboxyl_beta"/>
</dbReference>
<dbReference type="GO" id="GO:1905202">
    <property type="term" value="C:methylcrotonoyl-CoA carboxylase complex"/>
    <property type="evidence" value="ECO:0007669"/>
    <property type="project" value="TreeGrafter"/>
</dbReference>
<protein>
    <recommendedName>
        <fullName evidence="3">methylcrotonoyl-CoA carboxylase</fullName>
        <ecNumber evidence="3">6.4.1.4</ecNumber>
    </recommendedName>
    <alternativeName>
        <fullName evidence="5">3-methylcrotonyl-CoA carboxylase 2</fullName>
    </alternativeName>
    <alternativeName>
        <fullName evidence="4">3-methylcrotonyl-CoA:carbon dioxide ligase subunit beta</fullName>
    </alternativeName>
</protein>
<reference evidence="9" key="1">
    <citation type="journal article" date="2020" name="Stud. Mycol.">
        <title>101 Dothideomycetes genomes: a test case for predicting lifestyles and emergence of pathogens.</title>
        <authorList>
            <person name="Haridas S."/>
            <person name="Albert R."/>
            <person name="Binder M."/>
            <person name="Bloem J."/>
            <person name="Labutti K."/>
            <person name="Salamov A."/>
            <person name="Andreopoulos B."/>
            <person name="Baker S."/>
            <person name="Barry K."/>
            <person name="Bills G."/>
            <person name="Bluhm B."/>
            <person name="Cannon C."/>
            <person name="Castanera R."/>
            <person name="Culley D."/>
            <person name="Daum C."/>
            <person name="Ezra D."/>
            <person name="Gonzalez J."/>
            <person name="Henrissat B."/>
            <person name="Kuo A."/>
            <person name="Liang C."/>
            <person name="Lipzen A."/>
            <person name="Lutzoni F."/>
            <person name="Magnuson J."/>
            <person name="Mondo S."/>
            <person name="Nolan M."/>
            <person name="Ohm R."/>
            <person name="Pangilinan J."/>
            <person name="Park H.-J."/>
            <person name="Ramirez L."/>
            <person name="Alfaro M."/>
            <person name="Sun H."/>
            <person name="Tritt A."/>
            <person name="Yoshinaga Y."/>
            <person name="Zwiers L.-H."/>
            <person name="Turgeon B."/>
            <person name="Goodwin S."/>
            <person name="Spatafora J."/>
            <person name="Crous P."/>
            <person name="Grigoriev I."/>
        </authorList>
    </citation>
    <scope>NUCLEOTIDE SEQUENCE</scope>
    <source>
        <strain evidence="9">CBS 115976</strain>
    </source>
</reference>
<dbReference type="PANTHER" id="PTHR22855:SF13">
    <property type="entry name" value="METHYLCROTONOYL-COA CARBOXYLASE BETA CHAIN, MITOCHONDRIAL"/>
    <property type="match status" value="1"/>
</dbReference>
<dbReference type="InterPro" id="IPR029045">
    <property type="entry name" value="ClpP/crotonase-like_dom_sf"/>
</dbReference>
<dbReference type="FunFam" id="3.90.226.10:FF:000007">
    <property type="entry name" value="Methylcrotonoyl-CoA carboxylase subunit beta"/>
    <property type="match status" value="1"/>
</dbReference>
<evidence type="ECO:0000256" key="6">
    <source>
        <dbReference type="ARBA" id="ARBA00052347"/>
    </source>
</evidence>
<dbReference type="PANTHER" id="PTHR22855">
    <property type="entry name" value="ACETYL, PROPIONYL, PYRUVATE, AND GLUTACONYL CARBOXYLASE-RELATED"/>
    <property type="match status" value="1"/>
</dbReference>
<evidence type="ECO:0000256" key="4">
    <source>
        <dbReference type="ARBA" id="ARBA00031237"/>
    </source>
</evidence>
<evidence type="ECO:0000256" key="3">
    <source>
        <dbReference type="ARBA" id="ARBA00026116"/>
    </source>
</evidence>
<evidence type="ECO:0000259" key="7">
    <source>
        <dbReference type="PROSITE" id="PS50980"/>
    </source>
</evidence>
<dbReference type="FunFam" id="3.90.226.10:FF:000004">
    <property type="entry name" value="Methylcrotonoyl-CoA carboxylase beta chain"/>
    <property type="match status" value="1"/>
</dbReference>
<evidence type="ECO:0000313" key="10">
    <source>
        <dbReference type="Proteomes" id="UP000799302"/>
    </source>
</evidence>
<dbReference type="Proteomes" id="UP000799302">
    <property type="component" value="Unassembled WGS sequence"/>
</dbReference>
<dbReference type="SUPFAM" id="SSF52096">
    <property type="entry name" value="ClpP/crotonase"/>
    <property type="match status" value="2"/>
</dbReference>
<feature type="domain" description="CoA carboxyltransferase C-terminal" evidence="8">
    <location>
        <begin position="267"/>
        <end position="500"/>
    </location>
</feature>
<dbReference type="GO" id="GO:0005739">
    <property type="term" value="C:mitochondrion"/>
    <property type="evidence" value="ECO:0007669"/>
    <property type="project" value="TreeGrafter"/>
</dbReference>
<dbReference type="Gene3D" id="3.90.226.10">
    <property type="entry name" value="2-enoyl-CoA Hydratase, Chain A, domain 1"/>
    <property type="match status" value="2"/>
</dbReference>
<dbReference type="EMBL" id="MU004231">
    <property type="protein sequence ID" value="KAF2673931.1"/>
    <property type="molecule type" value="Genomic_DNA"/>
</dbReference>
<name>A0A6A6URA1_9PEZI</name>
<comment type="similarity">
    <text evidence="1">Belongs to the AccD/PCCB family.</text>
</comment>
<accession>A0A6A6URA1</accession>
<feature type="domain" description="CoA carboxyltransferase N-terminal" evidence="7">
    <location>
        <begin position="1"/>
        <end position="257"/>
    </location>
</feature>
<evidence type="ECO:0000259" key="8">
    <source>
        <dbReference type="PROSITE" id="PS50989"/>
    </source>
</evidence>
<evidence type="ECO:0000256" key="1">
    <source>
        <dbReference type="ARBA" id="ARBA00006102"/>
    </source>
</evidence>
<comment type="pathway">
    <text evidence="2">Amino-acid degradation; L-leucine degradation; (S)-3-hydroxy-3-methylglutaryl-CoA from 3-isovaleryl-CoA: step 2/3.</text>
</comment>
<comment type="catalytic activity">
    <reaction evidence="6">
        <text>3-methylbut-2-enoyl-CoA + hydrogencarbonate + ATP = 3-methyl-(2E)-glutaconyl-CoA + ADP + phosphate + H(+)</text>
        <dbReference type="Rhea" id="RHEA:13589"/>
        <dbReference type="ChEBI" id="CHEBI:15378"/>
        <dbReference type="ChEBI" id="CHEBI:17544"/>
        <dbReference type="ChEBI" id="CHEBI:30616"/>
        <dbReference type="ChEBI" id="CHEBI:43474"/>
        <dbReference type="ChEBI" id="CHEBI:57344"/>
        <dbReference type="ChEBI" id="CHEBI:57346"/>
        <dbReference type="ChEBI" id="CHEBI:456216"/>
        <dbReference type="EC" id="6.4.1.4"/>
    </reaction>
</comment>
<dbReference type="OrthoDB" id="439921at2759"/>
<dbReference type="InterPro" id="IPR011763">
    <property type="entry name" value="COA_CT_C"/>
</dbReference>
<dbReference type="AlphaFoldDB" id="A0A6A6URA1"/>
<dbReference type="InterPro" id="IPR011762">
    <property type="entry name" value="COA_CT_N"/>
</dbReference>
<dbReference type="PROSITE" id="PS50980">
    <property type="entry name" value="COA_CT_NTER"/>
    <property type="match status" value="1"/>
</dbReference>
<keyword evidence="10" id="KW-1185">Reference proteome</keyword>
<organism evidence="9 10">
    <name type="scientific">Microthyrium microscopicum</name>
    <dbReference type="NCBI Taxonomy" id="703497"/>
    <lineage>
        <taxon>Eukaryota</taxon>
        <taxon>Fungi</taxon>
        <taxon>Dikarya</taxon>
        <taxon>Ascomycota</taxon>
        <taxon>Pezizomycotina</taxon>
        <taxon>Dothideomycetes</taxon>
        <taxon>Dothideomycetes incertae sedis</taxon>
        <taxon>Microthyriales</taxon>
        <taxon>Microthyriaceae</taxon>
        <taxon>Microthyrium</taxon>
    </lineage>
</organism>
<proteinExistence type="inferred from homology"/>
<dbReference type="UniPathway" id="UPA00363">
    <property type="reaction ID" value="UER00861"/>
</dbReference>
<gene>
    <name evidence="9" type="ORF">BT63DRAFT_410878</name>
</gene>
<evidence type="ECO:0000256" key="5">
    <source>
        <dbReference type="ARBA" id="ARBA00031404"/>
    </source>
</evidence>
<dbReference type="EC" id="6.4.1.4" evidence="3"/>
<dbReference type="GO" id="GO:0004485">
    <property type="term" value="F:methylcrotonoyl-CoA carboxylase activity"/>
    <property type="evidence" value="ECO:0007669"/>
    <property type="project" value="UniProtKB-EC"/>
</dbReference>
<sequence length="510" mass="54295">MNEVLERIRDLQARARQGGNAKAREKHVARGKMLPRDRITALIDPSTSFLELSSLAGHELYGEDIPSGGIITGVGTVSGVTCVIVANDATVKGGTYYPITVKKHLRAQEIAQQNRLPCIYLVDSGGANLPHQKDVFPGRDHFGRIFYNQARMSGAGIPQISVVMGPCTAGGAYVPSMSDESIIVNEQGHIFLAGPPLVKAATGEEVTAEELGGGKMHSTESGVTDYLAVDDAHALVLARRCISNLNWPQAQAVGYPSGVSISEQSKPWQDPLYDPAELNGIVGTNLRKQVDAHEIIARIVDGSEFAEFKPEFGPTLVTGFARVFGQQVGILASNGILLSPAALKGAHFIELCTKRHVPLLFLQNISGFMVGRDAEAGGIAKNGAKLVTAVACAAVPKLTVVFGASYGAGNYGMCGRAYSPRFLWTWPNAKTGVMGAEQLAGVMAAVGKGSDDGLKERIEKETDSVFGSARLWDDGIIEPALTRDYVGLGLRAALGGWTEKEDTTFGVFRM</sequence>
<dbReference type="PROSITE" id="PS50989">
    <property type="entry name" value="COA_CT_CTER"/>
    <property type="match status" value="1"/>
</dbReference>
<dbReference type="Pfam" id="PF01039">
    <property type="entry name" value="Carboxyl_trans"/>
    <property type="match status" value="1"/>
</dbReference>
<evidence type="ECO:0000256" key="2">
    <source>
        <dbReference type="ARBA" id="ARBA00025711"/>
    </source>
</evidence>
<evidence type="ECO:0000313" key="9">
    <source>
        <dbReference type="EMBL" id="KAF2673931.1"/>
    </source>
</evidence>
<dbReference type="GO" id="GO:0006552">
    <property type="term" value="P:L-leucine catabolic process"/>
    <property type="evidence" value="ECO:0007669"/>
    <property type="project" value="UniProtKB-UniPathway"/>
</dbReference>
<dbReference type="InterPro" id="IPR045190">
    <property type="entry name" value="MCCB/AccD1-like"/>
</dbReference>